<accession>A0A2D2CWI2</accession>
<dbReference type="InterPro" id="IPR029058">
    <property type="entry name" value="AB_hydrolase_fold"/>
</dbReference>
<evidence type="ECO:0000313" key="5">
    <source>
        <dbReference type="Proteomes" id="UP000230709"/>
    </source>
</evidence>
<dbReference type="AlphaFoldDB" id="A0A2D2CWI2"/>
<sequence>MPRGARRRRRPVEDAKADAIHMMKEHRSIRGGAPVAFATCSGFYHSGRSAVAVLICSPWGHEELSMRSSLRELADRLADAGIASLRFDYPGTGDSLGASDLPWRLEDWVRATKSAAALLIELSRAKRLVIIGHGLGCAIAIRAAEELEQVAGLALLAGFARGGPYLKQLKVGAAMLADAAGVATSTEPSGALVSLGFKLPASFVADLATVDFLALARAPAPSTLIVSRPGDRPSAALAFHLEHLGAAVERLDYSDFEELTTNPPIKEVALATFDAVTSWVQRIDGARESNADAARASTITESRLEDEWFRETRFRFGPQQIFGAWCEPKSARRGRALLFLNCGANPHAGWRRMTVVQARDLARRGVASLRIDTSGIGDSAGRTDAATKFYAPHQIEEARSAIDWLVAQGAREITLVGVCSGAYQAFHTALEDGRVDDLVIVNPMTFVWDDAYSVEEFVKLFSRSNLTYFSRLAEADGLMKLLSGRVAVGRLAGVVAERILDRIKAQLASAIPWFEGPIRREIHRLFSRLKARNVRISLVTCENDLSEDELAKHFGRGGARLRAYPNVSRSRIPDADHNLTTDASVEWLTAHLLARATESRGAPTRPAAESYGAKRPLEGMT</sequence>
<evidence type="ECO:0008006" key="6">
    <source>
        <dbReference type="Google" id="ProtNLM"/>
    </source>
</evidence>
<evidence type="ECO:0000259" key="3">
    <source>
        <dbReference type="Pfam" id="PF12697"/>
    </source>
</evidence>
<name>A0A2D2CWI2_METT3</name>
<feature type="region of interest" description="Disordered" evidence="1">
    <location>
        <begin position="598"/>
        <end position="621"/>
    </location>
</feature>
<dbReference type="InterPro" id="IPR000073">
    <property type="entry name" value="AB_hydrolase_1"/>
</dbReference>
<organism evidence="4 5">
    <name type="scientific">Methylosinus trichosporium (strain ATCC 35070 / NCIMB 11131 / UNIQEM 75 / OB3b)</name>
    <dbReference type="NCBI Taxonomy" id="595536"/>
    <lineage>
        <taxon>Bacteria</taxon>
        <taxon>Pseudomonadati</taxon>
        <taxon>Pseudomonadota</taxon>
        <taxon>Alphaproteobacteria</taxon>
        <taxon>Hyphomicrobiales</taxon>
        <taxon>Methylocystaceae</taxon>
        <taxon>Methylosinus</taxon>
    </lineage>
</organism>
<dbReference type="PANTHER" id="PTHR43265">
    <property type="entry name" value="ESTERASE ESTD"/>
    <property type="match status" value="1"/>
</dbReference>
<evidence type="ECO:0000259" key="2">
    <source>
        <dbReference type="Pfam" id="PF12146"/>
    </source>
</evidence>
<keyword evidence="5" id="KW-1185">Reference proteome</keyword>
<dbReference type="GO" id="GO:0052689">
    <property type="term" value="F:carboxylic ester hydrolase activity"/>
    <property type="evidence" value="ECO:0007669"/>
    <property type="project" value="TreeGrafter"/>
</dbReference>
<dbReference type="KEGG" id="mtw:CQW49_03635"/>
<dbReference type="Gene3D" id="3.40.50.1820">
    <property type="entry name" value="alpha/beta hydrolase"/>
    <property type="match status" value="2"/>
</dbReference>
<dbReference type="Pfam" id="PF12146">
    <property type="entry name" value="Hydrolase_4"/>
    <property type="match status" value="1"/>
</dbReference>
<feature type="domain" description="Serine aminopeptidase S33" evidence="2">
    <location>
        <begin position="70"/>
        <end position="171"/>
    </location>
</feature>
<dbReference type="Proteomes" id="UP000230709">
    <property type="component" value="Chromosome"/>
</dbReference>
<proteinExistence type="predicted"/>
<evidence type="ECO:0000256" key="1">
    <source>
        <dbReference type="SAM" id="MobiDB-lite"/>
    </source>
</evidence>
<gene>
    <name evidence="4" type="ORF">CQW49_03635</name>
</gene>
<reference evidence="5" key="1">
    <citation type="submission" date="2017-10" db="EMBL/GenBank/DDBJ databases">
        <title>Completed PacBio SMRT sequence of Methylosinus trichosporium OB3b reveals presence of a third large plasmid.</title>
        <authorList>
            <person name="Charles T.C."/>
            <person name="Lynch M.D.J."/>
            <person name="Heil J.R."/>
            <person name="Cheng J."/>
        </authorList>
    </citation>
    <scope>NUCLEOTIDE SEQUENCE [LARGE SCALE GENOMIC DNA]</scope>
    <source>
        <strain evidence="5">OB3b</strain>
    </source>
</reference>
<dbReference type="EMBL" id="CP023737">
    <property type="protein sequence ID" value="ATQ67080.1"/>
    <property type="molecule type" value="Genomic_DNA"/>
</dbReference>
<dbReference type="InterPro" id="IPR022742">
    <property type="entry name" value="Hydrolase_4"/>
</dbReference>
<dbReference type="STRING" id="595536.GCA_000178815_04433"/>
<dbReference type="InterPro" id="IPR053145">
    <property type="entry name" value="AB_hydrolase_Est10"/>
</dbReference>
<feature type="domain" description="AB hydrolase-1" evidence="3">
    <location>
        <begin position="337"/>
        <end position="581"/>
    </location>
</feature>
<dbReference type="PANTHER" id="PTHR43265:SF1">
    <property type="entry name" value="ESTERASE ESTD"/>
    <property type="match status" value="1"/>
</dbReference>
<dbReference type="Pfam" id="PF12697">
    <property type="entry name" value="Abhydrolase_6"/>
    <property type="match status" value="1"/>
</dbReference>
<evidence type="ECO:0000313" key="4">
    <source>
        <dbReference type="EMBL" id="ATQ67080.1"/>
    </source>
</evidence>
<dbReference type="SUPFAM" id="SSF53474">
    <property type="entry name" value="alpha/beta-Hydrolases"/>
    <property type="match status" value="2"/>
</dbReference>
<protein>
    <recommendedName>
        <fullName evidence="6">Alpha/beta hydrolase</fullName>
    </recommendedName>
</protein>